<evidence type="ECO:0000256" key="5">
    <source>
        <dbReference type="ARBA" id="ARBA00023136"/>
    </source>
</evidence>
<dbReference type="AlphaFoldDB" id="A0A9P1GF86"/>
<protein>
    <submittedName>
        <fullName evidence="11">SPX and EXS domain-containing protein 1</fullName>
    </submittedName>
</protein>
<evidence type="ECO:0000259" key="8">
    <source>
        <dbReference type="PROSITE" id="PS51380"/>
    </source>
</evidence>
<accession>A0A9P1GF86</accession>
<reference evidence="10" key="1">
    <citation type="submission" date="2022-10" db="EMBL/GenBank/DDBJ databases">
        <authorList>
            <person name="Chen Y."/>
            <person name="Dougan E. K."/>
            <person name="Chan C."/>
            <person name="Rhodes N."/>
            <person name="Thang M."/>
        </authorList>
    </citation>
    <scope>NUCLEOTIDE SEQUENCE</scope>
</reference>
<dbReference type="PANTHER" id="PTHR10783">
    <property type="entry name" value="XENOTROPIC AND POLYTROPIC RETROVIRUS RECEPTOR 1-RELATED"/>
    <property type="match status" value="1"/>
</dbReference>
<dbReference type="PROSITE" id="PS51380">
    <property type="entry name" value="EXS"/>
    <property type="match status" value="1"/>
</dbReference>
<evidence type="ECO:0000256" key="3">
    <source>
        <dbReference type="ARBA" id="ARBA00022692"/>
    </source>
</evidence>
<feature type="transmembrane region" description="Helical" evidence="7">
    <location>
        <begin position="358"/>
        <end position="377"/>
    </location>
</feature>
<dbReference type="InterPro" id="IPR004342">
    <property type="entry name" value="EXS_C"/>
</dbReference>
<evidence type="ECO:0000313" key="11">
    <source>
        <dbReference type="EMBL" id="CAL4798662.1"/>
    </source>
</evidence>
<comment type="similarity">
    <text evidence="2">Belongs to the SYG1 (TC 2.A.94) family.</text>
</comment>
<keyword evidence="4 7" id="KW-1133">Transmembrane helix</keyword>
<feature type="domain" description="EXS" evidence="8">
    <location>
        <begin position="282"/>
        <end position="479"/>
    </location>
</feature>
<comment type="caution">
    <text evidence="10">The sequence shown here is derived from an EMBL/GenBank/DDBJ whole genome shotgun (WGS) entry which is preliminary data.</text>
</comment>
<dbReference type="EMBL" id="CAMXCT020005090">
    <property type="protein sequence ID" value="CAL1164725.1"/>
    <property type="molecule type" value="Genomic_DNA"/>
</dbReference>
<feature type="transmembrane region" description="Helical" evidence="7">
    <location>
        <begin position="215"/>
        <end position="236"/>
    </location>
</feature>
<dbReference type="Pfam" id="PF03105">
    <property type="entry name" value="SPX"/>
    <property type="match status" value="1"/>
</dbReference>
<dbReference type="GO" id="GO:0016020">
    <property type="term" value="C:membrane"/>
    <property type="evidence" value="ECO:0007669"/>
    <property type="project" value="UniProtKB-SubCell"/>
</dbReference>
<feature type="region of interest" description="Disordered" evidence="6">
    <location>
        <begin position="36"/>
        <end position="63"/>
    </location>
</feature>
<feature type="domain" description="SPX" evidence="9">
    <location>
        <begin position="1"/>
        <end position="167"/>
    </location>
</feature>
<name>A0A9P1GF86_9DINO</name>
<evidence type="ECO:0000256" key="7">
    <source>
        <dbReference type="SAM" id="Phobius"/>
    </source>
</evidence>
<evidence type="ECO:0000259" key="9">
    <source>
        <dbReference type="PROSITE" id="PS51382"/>
    </source>
</evidence>
<proteinExistence type="inferred from homology"/>
<feature type="transmembrane region" description="Helical" evidence="7">
    <location>
        <begin position="256"/>
        <end position="277"/>
    </location>
</feature>
<comment type="subcellular location">
    <subcellularLocation>
        <location evidence="1">Membrane</location>
        <topology evidence="1">Multi-pass membrane protein</topology>
    </subcellularLocation>
</comment>
<keyword evidence="3 7" id="KW-0812">Transmembrane</keyword>
<keyword evidence="5 7" id="KW-0472">Membrane</keyword>
<evidence type="ECO:0000256" key="2">
    <source>
        <dbReference type="ARBA" id="ARBA00009665"/>
    </source>
</evidence>
<dbReference type="Proteomes" id="UP001152797">
    <property type="component" value="Unassembled WGS sequence"/>
</dbReference>
<dbReference type="CDD" id="cd14447">
    <property type="entry name" value="SPX"/>
    <property type="match status" value="1"/>
</dbReference>
<dbReference type="PROSITE" id="PS51382">
    <property type="entry name" value="SPX"/>
    <property type="match status" value="1"/>
</dbReference>
<dbReference type="EMBL" id="CAMXCT030005090">
    <property type="protein sequence ID" value="CAL4798662.1"/>
    <property type="molecule type" value="Genomic_DNA"/>
</dbReference>
<dbReference type="OrthoDB" id="9970435at2759"/>
<reference evidence="11 12" key="2">
    <citation type="submission" date="2024-05" db="EMBL/GenBank/DDBJ databases">
        <authorList>
            <person name="Chen Y."/>
            <person name="Shah S."/>
            <person name="Dougan E. K."/>
            <person name="Thang M."/>
            <person name="Chan C."/>
        </authorList>
    </citation>
    <scope>NUCLEOTIDE SEQUENCE [LARGE SCALE GENOMIC DNA]</scope>
</reference>
<evidence type="ECO:0000256" key="4">
    <source>
        <dbReference type="ARBA" id="ARBA00022989"/>
    </source>
</evidence>
<evidence type="ECO:0000256" key="6">
    <source>
        <dbReference type="SAM" id="MobiDB-lite"/>
    </source>
</evidence>
<sequence length="552" mass="61929">MKFGKQLERHKIRGWDAFYVDYNGLKRSLKGYPKSGKNLSASVSTAGGRLERDVSSSDGASPRDAVKVSQEWVAELQASIDRTNEFFTSVADEVESRLVAGQDELEQNKGSDFELQLRRHLQSMIGQLQATLQDLTHFSAANHTALYKILKKHDKQTGLALSKQLLPQILGETFNEPGKVRLEELQRRLERFGGELGVENSPWALDRGENTLAQVARISFFLGVISMALVVLAVLSGMEPQIDQFSVEDLAATIPVLRLSFMMNLTAWLAGACAWVFEHYKINYLFLLDISPDLEVSFAENVLADVLTRMRDTPEKFRHGLNCGKYVFAVLVSLLTSVGKPPRGLTSFQLNVIQTLGYFLATVYAATWDLVVDFGLLGFKSRRCLFPRFSYIAVAILDVYLRSTWLLTYQPDCRAYVGASTFNKECFAFLISSLELIRRGLWATIRIEHEHQSNAGRFRSVCWVPPLDHRRPSFNGKTSKRKPLIVALVNSDDGPMLPLGKPPLTTDACRPQSPTLAEQMQCGLSHPLSGLRSASFNFDGRSHLLRRRSFDV</sequence>
<gene>
    <name evidence="10" type="ORF">C1SCF055_LOCUS36524</name>
</gene>
<evidence type="ECO:0000313" key="10">
    <source>
        <dbReference type="EMBL" id="CAI4011350.1"/>
    </source>
</evidence>
<evidence type="ECO:0000256" key="1">
    <source>
        <dbReference type="ARBA" id="ARBA00004141"/>
    </source>
</evidence>
<evidence type="ECO:0000313" key="12">
    <source>
        <dbReference type="Proteomes" id="UP001152797"/>
    </source>
</evidence>
<dbReference type="EMBL" id="CAMXCT010005090">
    <property type="protein sequence ID" value="CAI4011350.1"/>
    <property type="molecule type" value="Genomic_DNA"/>
</dbReference>
<dbReference type="Pfam" id="PF03124">
    <property type="entry name" value="EXS"/>
    <property type="match status" value="1"/>
</dbReference>
<organism evidence="10">
    <name type="scientific">Cladocopium goreaui</name>
    <dbReference type="NCBI Taxonomy" id="2562237"/>
    <lineage>
        <taxon>Eukaryota</taxon>
        <taxon>Sar</taxon>
        <taxon>Alveolata</taxon>
        <taxon>Dinophyceae</taxon>
        <taxon>Suessiales</taxon>
        <taxon>Symbiodiniaceae</taxon>
        <taxon>Cladocopium</taxon>
    </lineage>
</organism>
<keyword evidence="12" id="KW-1185">Reference proteome</keyword>
<dbReference type="InterPro" id="IPR004331">
    <property type="entry name" value="SPX_dom"/>
</dbReference>